<dbReference type="PANTHER" id="PTHR23502:SF186">
    <property type="entry name" value="MAJOR FACILITATOR SUPERFAMILY (MFS) PROFILE DOMAIN-CONTAINING PROTEIN"/>
    <property type="match status" value="1"/>
</dbReference>
<dbReference type="Proteomes" id="UP000193986">
    <property type="component" value="Unassembled WGS sequence"/>
</dbReference>
<dbReference type="STRING" id="71784.A0A1Y2B3U9"/>
<dbReference type="EMBL" id="MCFC01000025">
    <property type="protein sequence ID" value="ORY29508.1"/>
    <property type="molecule type" value="Genomic_DNA"/>
</dbReference>
<reference evidence="8 9" key="1">
    <citation type="submission" date="2016-07" db="EMBL/GenBank/DDBJ databases">
        <title>Pervasive Adenine N6-methylation of Active Genes in Fungi.</title>
        <authorList>
            <consortium name="DOE Joint Genome Institute"/>
            <person name="Mondo S.J."/>
            <person name="Dannebaum R.O."/>
            <person name="Kuo R.C."/>
            <person name="Labutti K."/>
            <person name="Haridas S."/>
            <person name="Kuo A."/>
            <person name="Salamov A."/>
            <person name="Ahrendt S.R."/>
            <person name="Lipzen A."/>
            <person name="Sullivan W."/>
            <person name="Andreopoulos W.B."/>
            <person name="Clum A."/>
            <person name="Lindquist E."/>
            <person name="Daum C."/>
            <person name="Ramamoorthy G.K."/>
            <person name="Gryganskyi A."/>
            <person name="Culley D."/>
            <person name="Magnuson J.K."/>
            <person name="James T.Y."/>
            <person name="O'Malley M.A."/>
            <person name="Stajich J.E."/>
            <person name="Spatafora J.W."/>
            <person name="Visel A."/>
            <person name="Grigoriev I.V."/>
        </authorList>
    </citation>
    <scope>NUCLEOTIDE SEQUENCE [LARGE SCALE GENOMIC DNA]</scope>
    <source>
        <strain evidence="8 9">68-887.2</strain>
    </source>
</reference>
<evidence type="ECO:0000313" key="9">
    <source>
        <dbReference type="Proteomes" id="UP000193986"/>
    </source>
</evidence>
<keyword evidence="4" id="KW-0812">Transmembrane</keyword>
<name>A0A1Y2B3U9_9TREE</name>
<protein>
    <recommendedName>
        <fullName evidence="10">Major facilitator superfamily (MFS) profile domain-containing protein</fullName>
    </recommendedName>
</protein>
<dbReference type="GO" id="GO:0022857">
    <property type="term" value="F:transmembrane transporter activity"/>
    <property type="evidence" value="ECO:0007669"/>
    <property type="project" value="TreeGrafter"/>
</dbReference>
<proteinExistence type="predicted"/>
<evidence type="ECO:0000256" key="2">
    <source>
        <dbReference type="ARBA" id="ARBA00022448"/>
    </source>
</evidence>
<dbReference type="GO" id="GO:0005886">
    <property type="term" value="C:plasma membrane"/>
    <property type="evidence" value="ECO:0007669"/>
    <property type="project" value="UniProtKB-SubCell"/>
</dbReference>
<dbReference type="InterPro" id="IPR036259">
    <property type="entry name" value="MFS_trans_sf"/>
</dbReference>
<keyword evidence="2" id="KW-0813">Transport</keyword>
<dbReference type="AlphaFoldDB" id="A0A1Y2B3U9"/>
<evidence type="ECO:0000256" key="1">
    <source>
        <dbReference type="ARBA" id="ARBA00004651"/>
    </source>
</evidence>
<comment type="subcellular location">
    <subcellularLocation>
        <location evidence="1">Cell membrane</location>
        <topology evidence="1">Multi-pass membrane protein</topology>
    </subcellularLocation>
</comment>
<sequence>MSDRDLEAGGPASVVTDDRKLENSADMDIPSATATLATSTTDLPVSATPPQFHELKPTLTSRSARAAQHTLETFQTSPHNPRNWSSSKKWRVTLTVALTGFISTCGSSIGVPGIHAVMDEFGVTNEKIGVLLTTFYVLGLG</sequence>
<evidence type="ECO:0000256" key="4">
    <source>
        <dbReference type="ARBA" id="ARBA00022692"/>
    </source>
</evidence>
<dbReference type="SUPFAM" id="SSF103473">
    <property type="entry name" value="MFS general substrate transporter"/>
    <property type="match status" value="1"/>
</dbReference>
<comment type="caution">
    <text evidence="8">The sequence shown here is derived from an EMBL/GenBank/DDBJ whole genome shotgun (WGS) entry which is preliminary data.</text>
</comment>
<evidence type="ECO:0000256" key="5">
    <source>
        <dbReference type="ARBA" id="ARBA00022989"/>
    </source>
</evidence>
<accession>A0A1Y2B3U9</accession>
<keyword evidence="6" id="KW-0472">Membrane</keyword>
<evidence type="ECO:0000256" key="6">
    <source>
        <dbReference type="ARBA" id="ARBA00023136"/>
    </source>
</evidence>
<dbReference type="PANTHER" id="PTHR23502">
    <property type="entry name" value="MAJOR FACILITATOR SUPERFAMILY"/>
    <property type="match status" value="1"/>
</dbReference>
<evidence type="ECO:0000256" key="7">
    <source>
        <dbReference type="SAM" id="MobiDB-lite"/>
    </source>
</evidence>
<keyword evidence="9" id="KW-1185">Reference proteome</keyword>
<evidence type="ECO:0008006" key="10">
    <source>
        <dbReference type="Google" id="ProtNLM"/>
    </source>
</evidence>
<gene>
    <name evidence="8" type="ORF">BCR39DRAFT_169420</name>
</gene>
<keyword evidence="5" id="KW-1133">Transmembrane helix</keyword>
<evidence type="ECO:0000313" key="8">
    <source>
        <dbReference type="EMBL" id="ORY29508.1"/>
    </source>
</evidence>
<feature type="region of interest" description="Disordered" evidence="7">
    <location>
        <begin position="1"/>
        <end position="31"/>
    </location>
</feature>
<keyword evidence="3" id="KW-1003">Cell membrane</keyword>
<evidence type="ECO:0000256" key="3">
    <source>
        <dbReference type="ARBA" id="ARBA00022475"/>
    </source>
</evidence>
<dbReference type="InParanoid" id="A0A1Y2B3U9"/>
<dbReference type="OrthoDB" id="6770063at2759"/>
<organism evidence="8 9">
    <name type="scientific">Naematelia encephala</name>
    <dbReference type="NCBI Taxonomy" id="71784"/>
    <lineage>
        <taxon>Eukaryota</taxon>
        <taxon>Fungi</taxon>
        <taxon>Dikarya</taxon>
        <taxon>Basidiomycota</taxon>
        <taxon>Agaricomycotina</taxon>
        <taxon>Tremellomycetes</taxon>
        <taxon>Tremellales</taxon>
        <taxon>Naemateliaceae</taxon>
        <taxon>Naematelia</taxon>
    </lineage>
</organism>